<accession>A0A6A7BPA3</accession>
<evidence type="ECO:0000313" key="4">
    <source>
        <dbReference type="Proteomes" id="UP000799421"/>
    </source>
</evidence>
<keyword evidence="2" id="KW-0812">Transmembrane</keyword>
<dbReference type="PANTHER" id="PTHR38426">
    <property type="entry name" value="MAINTENANCE OF TELOMERE CAPPING PROTEIN 4"/>
    <property type="match status" value="1"/>
</dbReference>
<dbReference type="OrthoDB" id="5402622at2759"/>
<evidence type="ECO:0000313" key="3">
    <source>
        <dbReference type="EMBL" id="KAF2857154.1"/>
    </source>
</evidence>
<dbReference type="Proteomes" id="UP000799421">
    <property type="component" value="Unassembled WGS sequence"/>
</dbReference>
<keyword evidence="2" id="KW-1133">Transmembrane helix</keyword>
<feature type="region of interest" description="Disordered" evidence="1">
    <location>
        <begin position="365"/>
        <end position="391"/>
    </location>
</feature>
<feature type="region of interest" description="Disordered" evidence="1">
    <location>
        <begin position="260"/>
        <end position="337"/>
    </location>
</feature>
<evidence type="ECO:0000256" key="2">
    <source>
        <dbReference type="SAM" id="Phobius"/>
    </source>
</evidence>
<dbReference type="PANTHER" id="PTHR38426:SF1">
    <property type="entry name" value="MAINTENANCE OF TELOMERE CAPPING PROTEIN 4"/>
    <property type="match status" value="1"/>
</dbReference>
<proteinExistence type="predicted"/>
<reference evidence="3" key="1">
    <citation type="journal article" date="2020" name="Stud. Mycol.">
        <title>101 Dothideomycetes genomes: a test case for predicting lifestyles and emergence of pathogens.</title>
        <authorList>
            <person name="Haridas S."/>
            <person name="Albert R."/>
            <person name="Binder M."/>
            <person name="Bloem J."/>
            <person name="Labutti K."/>
            <person name="Salamov A."/>
            <person name="Andreopoulos B."/>
            <person name="Baker S."/>
            <person name="Barry K."/>
            <person name="Bills G."/>
            <person name="Bluhm B."/>
            <person name="Cannon C."/>
            <person name="Castanera R."/>
            <person name="Culley D."/>
            <person name="Daum C."/>
            <person name="Ezra D."/>
            <person name="Gonzalez J."/>
            <person name="Henrissat B."/>
            <person name="Kuo A."/>
            <person name="Liang C."/>
            <person name="Lipzen A."/>
            <person name="Lutzoni F."/>
            <person name="Magnuson J."/>
            <person name="Mondo S."/>
            <person name="Nolan M."/>
            <person name="Ohm R."/>
            <person name="Pangilinan J."/>
            <person name="Park H.-J."/>
            <person name="Ramirez L."/>
            <person name="Alfaro M."/>
            <person name="Sun H."/>
            <person name="Tritt A."/>
            <person name="Yoshinaga Y."/>
            <person name="Zwiers L.-H."/>
            <person name="Turgeon B."/>
            <person name="Goodwin S."/>
            <person name="Spatafora J."/>
            <person name="Crous P."/>
            <person name="Grigoriev I."/>
        </authorList>
    </citation>
    <scope>NUCLEOTIDE SEQUENCE</scope>
    <source>
        <strain evidence="3">CBS 480.64</strain>
    </source>
</reference>
<name>A0A6A7BPA3_9PEZI</name>
<feature type="compositionally biased region" description="Low complexity" evidence="1">
    <location>
        <begin position="283"/>
        <end position="293"/>
    </location>
</feature>
<feature type="compositionally biased region" description="Polar residues" evidence="1">
    <location>
        <begin position="76"/>
        <end position="85"/>
    </location>
</feature>
<dbReference type="EMBL" id="MU006062">
    <property type="protein sequence ID" value="KAF2857154.1"/>
    <property type="molecule type" value="Genomic_DNA"/>
</dbReference>
<feature type="region of interest" description="Disordered" evidence="1">
    <location>
        <begin position="74"/>
        <end position="95"/>
    </location>
</feature>
<dbReference type="AlphaFoldDB" id="A0A6A7BPA3"/>
<feature type="compositionally biased region" description="Basic residues" evidence="1">
    <location>
        <begin position="270"/>
        <end position="281"/>
    </location>
</feature>
<feature type="transmembrane region" description="Helical" evidence="2">
    <location>
        <begin position="587"/>
        <end position="606"/>
    </location>
</feature>
<sequence>MNVCVRRVTCDVSRAMCEISHPTTAASTAMSRRKRGGFLLDSIDDGASSLRSSTSNDTGIDAAQLVQLALDLSQSRSRTGNSNRTPLLPAAPMEERRASTVGEATERESLDFTPATLSRAERARKYFELAAEHRRLLTLLPPLVQGTDRAYNPLQSLRNRKLRIKLRRPLPAPISSWQDVERVNGWVDEVEATGSLPPYSGETASPEPSRHRRTDTVSSVMTKPENAWTIEPSELLADAYWTETGDNKIHLLDRYGNRLQQGEETEQEPRKKHNRLLRRWARSPSVSSASSSPERTPTDFSTEPRRSRHNKSLTVNTALYHNRAKSADGRESPLETWEPYSPRLYDIQSPKKPLPSQVSKLYHRLPIFRPHSKERRSSYERSPSPGEGRKSLDSALYFKPLQPLSKDSRLARLTDLVGRKKPLTEESIEDGTQPRVEETPLPSGGIIPRKKWRKETPISKGNIISLHEVSRAKVLLLTLGIKSSLLSQKIPPPSHSLHEAQIRAKRLDSALNDLQGLLHNLPEVRISSHLAHPLLLQINSVTDDAERTLEGLAASHPLRFSEHVEDLLRQRGGNWGLRGVGFMVLEYFVMGVLWAVWATWVVWRVVRGVGRGIIRGVRWVFSW</sequence>
<feature type="region of interest" description="Disordered" evidence="1">
    <location>
        <begin position="424"/>
        <end position="448"/>
    </location>
</feature>
<gene>
    <name evidence="3" type="ORF">K470DRAFT_12897</name>
</gene>
<evidence type="ECO:0000256" key="1">
    <source>
        <dbReference type="SAM" id="MobiDB-lite"/>
    </source>
</evidence>
<organism evidence="3 4">
    <name type="scientific">Piedraia hortae CBS 480.64</name>
    <dbReference type="NCBI Taxonomy" id="1314780"/>
    <lineage>
        <taxon>Eukaryota</taxon>
        <taxon>Fungi</taxon>
        <taxon>Dikarya</taxon>
        <taxon>Ascomycota</taxon>
        <taxon>Pezizomycotina</taxon>
        <taxon>Dothideomycetes</taxon>
        <taxon>Dothideomycetidae</taxon>
        <taxon>Capnodiales</taxon>
        <taxon>Piedraiaceae</taxon>
        <taxon>Piedraia</taxon>
    </lineage>
</organism>
<keyword evidence="2" id="KW-0472">Membrane</keyword>
<protein>
    <submittedName>
        <fullName evidence="3">Uncharacterized protein</fullName>
    </submittedName>
</protein>
<dbReference type="InterPro" id="IPR038769">
    <property type="entry name" value="MTC4"/>
</dbReference>
<feature type="region of interest" description="Disordered" evidence="1">
    <location>
        <begin position="192"/>
        <end position="220"/>
    </location>
</feature>
<keyword evidence="4" id="KW-1185">Reference proteome</keyword>